<evidence type="ECO:0000313" key="4">
    <source>
        <dbReference type="EMBL" id="RWX52269.1"/>
    </source>
</evidence>
<dbReference type="Pfam" id="PF01656">
    <property type="entry name" value="CbiA"/>
    <property type="match status" value="1"/>
</dbReference>
<dbReference type="InterPro" id="IPR002586">
    <property type="entry name" value="CobQ/CobB/MinD/ParA_Nub-bd_dom"/>
</dbReference>
<keyword evidence="1" id="KW-0547">Nucleotide-binding</keyword>
<keyword evidence="4" id="KW-0966">Cell projection</keyword>
<accession>A0A444JGQ8</accession>
<comment type="caution">
    <text evidence="4">The sequence shown here is derived from an EMBL/GenBank/DDBJ whole genome shotgun (WGS) entry which is preliminary data.</text>
</comment>
<keyword evidence="2" id="KW-0067">ATP-binding</keyword>
<dbReference type="InterPro" id="IPR050625">
    <property type="entry name" value="ParA/MinD_ATPase"/>
</dbReference>
<name>A0A444JGQ8_9BACT</name>
<dbReference type="NCBIfam" id="NF047398">
    <property type="entry name" value="AAA_KGGVGR"/>
    <property type="match status" value="1"/>
</dbReference>
<dbReference type="GO" id="GO:0005829">
    <property type="term" value="C:cytosol"/>
    <property type="evidence" value="ECO:0007669"/>
    <property type="project" value="TreeGrafter"/>
</dbReference>
<dbReference type="GO" id="GO:0009898">
    <property type="term" value="C:cytoplasmic side of plasma membrane"/>
    <property type="evidence" value="ECO:0007669"/>
    <property type="project" value="TreeGrafter"/>
</dbReference>
<sequence length="875" mass="100007">MNPSAKLYKTLEQKFQNQFELDVGEGNFVLLTVISDIFQGQSRAERLRHIEPLIEQADLQSGIVELYTQEEADNEGITVSNERTPLSWQDAIEMFSSGQKTTTRRPDHPIKRVVFYSYKGGVGRTTALIQTAFQLARAGKRVAVVDMDVEAPALHTLLPPVDTPLQEGLIDYLWERQTCLLNEQHPAKIHLSGSDQGKRTGIVYPCTNERNLFVIPAGQIGQRYLQRLSVLSTAQLFHADDPWHQFEQELWDQFQPDIMLIDARTGLNEWGGLSLLQLADEAFITLYPSEQNTEGVSFVQKLLKELNGIEAKLILSPVPEGIIGRELVERIKPFLGVKKHGDKDQLIQIPYHPNIAGNDTFPIETALPYYAGIANTLLEVSGVEKTETLVGQSDRLALVKSLSFPEPDAASILDVDFDTLFQKTGDFERCLDDAVWVIRGRKGTGKSTLYKLFTQHRENAEKRSHGRLDNIEVLSAHGNKDTFRPTADIFAQIQKKLHKGQTDWLSFWRAYAVLRIYRSCPQFSEILKKEKLDPLLSRLKYTFKDTQDTIWALKHTNKLTEFAVDSNLNASCRDALSYFNQYLQTKNQKIWLFYDDLDQDIQEDSHWQQEALGGLMRLVYDTNNQDLYQIRFKIFLREDIWQTLVFTNKSHFGEARTLTLQWKKTDFFRLAYRLAMSGSSTFKTLSNRILPLAEKDLDEADEETLRQALALLWGLTEKKKNAYIAQWVYTRLTDASGNTYPRSLTILLQKARAVELKANQTNAPTDRLLRWSALTKGLTAASEERCNAIKNEYAGLTEFFNCIGEISSLFMSDDLEILWKKTVKGESNQSFDSFVKKLENIGLIEKKKNNSKFDYAVANLYIDGFGIKRKQGQRK</sequence>
<keyword evidence="4" id="KW-0969">Cilium</keyword>
<dbReference type="InterPro" id="IPR059206">
    <property type="entry name" value="Sll1717-like"/>
</dbReference>
<dbReference type="InterPro" id="IPR027417">
    <property type="entry name" value="P-loop_NTPase"/>
</dbReference>
<keyword evidence="5" id="KW-1185">Reference proteome</keyword>
<evidence type="ECO:0000256" key="1">
    <source>
        <dbReference type="ARBA" id="ARBA00022741"/>
    </source>
</evidence>
<organism evidence="4 5">
    <name type="scientific">Candidatus Electrothrix marina</name>
    <dbReference type="NCBI Taxonomy" id="1859130"/>
    <lineage>
        <taxon>Bacteria</taxon>
        <taxon>Pseudomonadati</taxon>
        <taxon>Thermodesulfobacteriota</taxon>
        <taxon>Desulfobulbia</taxon>
        <taxon>Desulfobulbales</taxon>
        <taxon>Desulfobulbaceae</taxon>
        <taxon>Candidatus Electrothrix</taxon>
    </lineage>
</organism>
<dbReference type="EMBL" id="MTKS01000023">
    <property type="protein sequence ID" value="RWX52269.1"/>
    <property type="molecule type" value="Genomic_DNA"/>
</dbReference>
<dbReference type="PANTHER" id="PTHR43384:SF6">
    <property type="entry name" value="SEPTUM SITE-DETERMINING PROTEIN MIND HOMOLOG, CHLOROPLASTIC"/>
    <property type="match status" value="1"/>
</dbReference>
<dbReference type="GO" id="GO:0051782">
    <property type="term" value="P:negative regulation of cell division"/>
    <property type="evidence" value="ECO:0007669"/>
    <property type="project" value="TreeGrafter"/>
</dbReference>
<dbReference type="NCBIfam" id="NF047389">
    <property type="entry name" value="ATPase_Sll1717"/>
    <property type="match status" value="1"/>
</dbReference>
<proteinExistence type="predicted"/>
<dbReference type="Gene3D" id="3.40.50.300">
    <property type="entry name" value="P-loop containing nucleotide triphosphate hydrolases"/>
    <property type="match status" value="1"/>
</dbReference>
<evidence type="ECO:0000259" key="3">
    <source>
        <dbReference type="Pfam" id="PF01656"/>
    </source>
</evidence>
<dbReference type="GO" id="GO:0016887">
    <property type="term" value="F:ATP hydrolysis activity"/>
    <property type="evidence" value="ECO:0007669"/>
    <property type="project" value="TreeGrafter"/>
</dbReference>
<feature type="domain" description="CobQ/CobB/MinD/ParA nucleotide binding" evidence="3">
    <location>
        <begin position="114"/>
        <end position="163"/>
    </location>
</feature>
<dbReference type="GO" id="GO:0005524">
    <property type="term" value="F:ATP binding"/>
    <property type="evidence" value="ECO:0007669"/>
    <property type="project" value="UniProtKB-KW"/>
</dbReference>
<gene>
    <name evidence="4" type="ORF">VU01_10234</name>
</gene>
<evidence type="ECO:0000313" key="5">
    <source>
        <dbReference type="Proteomes" id="UP000288892"/>
    </source>
</evidence>
<dbReference type="Proteomes" id="UP000288892">
    <property type="component" value="Unassembled WGS sequence"/>
</dbReference>
<dbReference type="SUPFAM" id="SSF52540">
    <property type="entry name" value="P-loop containing nucleoside triphosphate hydrolases"/>
    <property type="match status" value="1"/>
</dbReference>
<dbReference type="PANTHER" id="PTHR43384">
    <property type="entry name" value="SEPTUM SITE-DETERMINING PROTEIN MIND HOMOLOG, CHLOROPLASTIC-RELATED"/>
    <property type="match status" value="1"/>
</dbReference>
<reference evidence="4 5" key="1">
    <citation type="submission" date="2017-01" db="EMBL/GenBank/DDBJ databases">
        <title>The cable genome- insights into the physiology and evolution of filamentous bacteria capable of sulfide oxidation via long distance electron transfer.</title>
        <authorList>
            <person name="Schreiber L."/>
            <person name="Bjerg J.T."/>
            <person name="Boggild A."/>
            <person name="Van De Vossenberg J."/>
            <person name="Meysman F."/>
            <person name="Nielsen L.P."/>
            <person name="Schramm A."/>
            <person name="Kjeldsen K.U."/>
        </authorList>
    </citation>
    <scope>NUCLEOTIDE SEQUENCE [LARGE SCALE GENOMIC DNA]</scope>
    <source>
        <strain evidence="4">A5</strain>
    </source>
</reference>
<keyword evidence="4" id="KW-0282">Flagellum</keyword>
<protein>
    <submittedName>
        <fullName evidence="4">MinD-like ATPase involved in chromosome partitioning or flagellar assembly</fullName>
    </submittedName>
</protein>
<dbReference type="AlphaFoldDB" id="A0A444JGQ8"/>
<evidence type="ECO:0000256" key="2">
    <source>
        <dbReference type="ARBA" id="ARBA00022840"/>
    </source>
</evidence>